<accession>A0AAV1DVW4</accession>
<organism evidence="1 2">
    <name type="scientific">Oldenlandia corymbosa var. corymbosa</name>
    <dbReference type="NCBI Taxonomy" id="529605"/>
    <lineage>
        <taxon>Eukaryota</taxon>
        <taxon>Viridiplantae</taxon>
        <taxon>Streptophyta</taxon>
        <taxon>Embryophyta</taxon>
        <taxon>Tracheophyta</taxon>
        <taxon>Spermatophyta</taxon>
        <taxon>Magnoliopsida</taxon>
        <taxon>eudicotyledons</taxon>
        <taxon>Gunneridae</taxon>
        <taxon>Pentapetalae</taxon>
        <taxon>asterids</taxon>
        <taxon>lamiids</taxon>
        <taxon>Gentianales</taxon>
        <taxon>Rubiaceae</taxon>
        <taxon>Rubioideae</taxon>
        <taxon>Spermacoceae</taxon>
        <taxon>Hedyotis-Oldenlandia complex</taxon>
        <taxon>Oldenlandia</taxon>
    </lineage>
</organism>
<dbReference type="EMBL" id="OX459124">
    <property type="protein sequence ID" value="CAI9112041.1"/>
    <property type="molecule type" value="Genomic_DNA"/>
</dbReference>
<gene>
    <name evidence="1" type="ORF">OLC1_LOCUS19305</name>
</gene>
<keyword evidence="2" id="KW-1185">Reference proteome</keyword>
<protein>
    <submittedName>
        <fullName evidence="1">OLC1v1012411C1</fullName>
    </submittedName>
</protein>
<dbReference type="Proteomes" id="UP001161247">
    <property type="component" value="Chromosome 7"/>
</dbReference>
<sequence length="134" mass="14988">MDICPSSKFPFGDKLYEDRSTWLPNEAAWCAKRVCCCTVSSSIKPPGAFVTVFNAGACGCKVVHKNVNAKEFLDGSPFAHVEEELMKFDNDNLEEGGWAEAQIEKYGSYGETFSIKTIMIDTFFMDKVTLLDEF</sequence>
<proteinExistence type="predicted"/>
<evidence type="ECO:0000313" key="1">
    <source>
        <dbReference type="EMBL" id="CAI9112041.1"/>
    </source>
</evidence>
<dbReference type="AlphaFoldDB" id="A0AAV1DVW4"/>
<evidence type="ECO:0000313" key="2">
    <source>
        <dbReference type="Proteomes" id="UP001161247"/>
    </source>
</evidence>
<name>A0AAV1DVW4_OLDCO</name>
<reference evidence="1" key="1">
    <citation type="submission" date="2023-03" db="EMBL/GenBank/DDBJ databases">
        <authorList>
            <person name="Julca I."/>
        </authorList>
    </citation>
    <scope>NUCLEOTIDE SEQUENCE</scope>
</reference>